<dbReference type="InterPro" id="IPR001387">
    <property type="entry name" value="Cro/C1-type_HTH"/>
</dbReference>
<protein>
    <submittedName>
        <fullName evidence="3">Transcriptional regulator with XRE-family HTH domain</fullName>
    </submittedName>
</protein>
<evidence type="ECO:0000313" key="3">
    <source>
        <dbReference type="EMBL" id="MBE1535655.1"/>
    </source>
</evidence>
<feature type="domain" description="HTH cro/C1-type" evidence="2">
    <location>
        <begin position="41"/>
        <end position="96"/>
    </location>
</feature>
<proteinExistence type="predicted"/>
<organism evidence="3 4">
    <name type="scientific">Actinomadura algeriensis</name>
    <dbReference type="NCBI Taxonomy" id="1679523"/>
    <lineage>
        <taxon>Bacteria</taxon>
        <taxon>Bacillati</taxon>
        <taxon>Actinomycetota</taxon>
        <taxon>Actinomycetes</taxon>
        <taxon>Streptosporangiales</taxon>
        <taxon>Thermomonosporaceae</taxon>
        <taxon>Actinomadura</taxon>
    </lineage>
</organism>
<dbReference type="InterPro" id="IPR010982">
    <property type="entry name" value="Lambda_DNA-bd_dom_sf"/>
</dbReference>
<dbReference type="Pfam" id="PF13560">
    <property type="entry name" value="HTH_31"/>
    <property type="match status" value="1"/>
</dbReference>
<dbReference type="InterPro" id="IPR043917">
    <property type="entry name" value="DUF5753"/>
</dbReference>
<dbReference type="PROSITE" id="PS50943">
    <property type="entry name" value="HTH_CROC1"/>
    <property type="match status" value="1"/>
</dbReference>
<sequence length="308" mass="34354">MPQDSAVPTPPADDDDPAGRLIDYPRRGGPTVLRILLGAQLRRLREECGISTEQAGYEIRGSHSKISRMELGRVGFKTRDVSDLLTLYGVTDSAERAQMLELAKEANTPGWWHRYGDVLPNWFEAYLGLEEAASLLRSYELQFVPGLLQTEDYARAVVRLGFPDASEEELERRVWVRTTRQQRFTSPNAPTLWAVVDEAVVRRPLGGRGVMRRQLEHLMEMSELPNVTLQIVPFGAGGHAAAGGPFTILRFAEPGLSDVVYLEQLTSALYLDKPTDVDTYMRAMNNLCITAARPDDTGGLLRDLLNDL</sequence>
<evidence type="ECO:0000256" key="1">
    <source>
        <dbReference type="SAM" id="MobiDB-lite"/>
    </source>
</evidence>
<reference evidence="3 4" key="1">
    <citation type="submission" date="2020-10" db="EMBL/GenBank/DDBJ databases">
        <title>Sequencing the genomes of 1000 actinobacteria strains.</title>
        <authorList>
            <person name="Klenk H.-P."/>
        </authorList>
    </citation>
    <scope>NUCLEOTIDE SEQUENCE [LARGE SCALE GENOMIC DNA]</scope>
    <source>
        <strain evidence="3 4">DSM 46744</strain>
    </source>
</reference>
<keyword evidence="4" id="KW-1185">Reference proteome</keyword>
<dbReference type="Gene3D" id="1.10.260.40">
    <property type="entry name" value="lambda repressor-like DNA-binding domains"/>
    <property type="match status" value="1"/>
</dbReference>
<dbReference type="SMART" id="SM00530">
    <property type="entry name" value="HTH_XRE"/>
    <property type="match status" value="1"/>
</dbReference>
<dbReference type="Pfam" id="PF19054">
    <property type="entry name" value="DUF5753"/>
    <property type="match status" value="1"/>
</dbReference>
<dbReference type="SUPFAM" id="SSF47413">
    <property type="entry name" value="lambda repressor-like DNA-binding domains"/>
    <property type="match status" value="1"/>
</dbReference>
<accession>A0ABR9JYK1</accession>
<comment type="caution">
    <text evidence="3">The sequence shown here is derived from an EMBL/GenBank/DDBJ whole genome shotgun (WGS) entry which is preliminary data.</text>
</comment>
<dbReference type="EMBL" id="JADBDZ010000001">
    <property type="protein sequence ID" value="MBE1535655.1"/>
    <property type="molecule type" value="Genomic_DNA"/>
</dbReference>
<gene>
    <name evidence="3" type="ORF">H4W34_005488</name>
</gene>
<name>A0ABR9JYK1_9ACTN</name>
<evidence type="ECO:0000313" key="4">
    <source>
        <dbReference type="Proteomes" id="UP000627838"/>
    </source>
</evidence>
<dbReference type="Proteomes" id="UP000627838">
    <property type="component" value="Unassembled WGS sequence"/>
</dbReference>
<dbReference type="CDD" id="cd00093">
    <property type="entry name" value="HTH_XRE"/>
    <property type="match status" value="1"/>
</dbReference>
<feature type="region of interest" description="Disordered" evidence="1">
    <location>
        <begin position="1"/>
        <end position="23"/>
    </location>
</feature>
<evidence type="ECO:0000259" key="2">
    <source>
        <dbReference type="PROSITE" id="PS50943"/>
    </source>
</evidence>